<dbReference type="InterPro" id="IPR004046">
    <property type="entry name" value="GST_C"/>
</dbReference>
<proteinExistence type="predicted"/>
<dbReference type="SUPFAM" id="SSF47616">
    <property type="entry name" value="GST C-terminal domain-like"/>
    <property type="match status" value="1"/>
</dbReference>
<dbReference type="Pfam" id="PF14497">
    <property type="entry name" value="GST_C_3"/>
    <property type="match status" value="1"/>
</dbReference>
<dbReference type="PROSITE" id="PS50405">
    <property type="entry name" value="GST_CTER"/>
    <property type="match status" value="1"/>
</dbReference>
<dbReference type="AlphaFoldDB" id="A0AAW2YHZ9"/>
<dbReference type="InterPro" id="IPR036282">
    <property type="entry name" value="Glutathione-S-Trfase_C_sf"/>
</dbReference>
<dbReference type="Proteomes" id="UP001431209">
    <property type="component" value="Unassembled WGS sequence"/>
</dbReference>
<dbReference type="InterPro" id="IPR004045">
    <property type="entry name" value="Glutathione_S-Trfase_N"/>
</dbReference>
<evidence type="ECO:0000259" key="1">
    <source>
        <dbReference type="PROSITE" id="PS50404"/>
    </source>
</evidence>
<dbReference type="SFLD" id="SFLDS00019">
    <property type="entry name" value="Glutathione_Transferase_(cytos"/>
    <property type="match status" value="1"/>
</dbReference>
<dbReference type="PANTHER" id="PTHR11571">
    <property type="entry name" value="GLUTATHIONE S-TRANSFERASE"/>
    <property type="match status" value="1"/>
</dbReference>
<name>A0AAW2YHZ9_9EUKA</name>
<dbReference type="Pfam" id="PF02798">
    <property type="entry name" value="GST_N"/>
    <property type="match status" value="1"/>
</dbReference>
<dbReference type="PROSITE" id="PS50404">
    <property type="entry name" value="GST_NTER"/>
    <property type="match status" value="1"/>
</dbReference>
<dbReference type="InterPro" id="IPR040079">
    <property type="entry name" value="Glutathione_S-Trfase"/>
</dbReference>
<dbReference type="Gene3D" id="1.20.1050.10">
    <property type="match status" value="1"/>
</dbReference>
<dbReference type="EMBL" id="JAOPGA020000059">
    <property type="protein sequence ID" value="KAL0476575.1"/>
    <property type="molecule type" value="Genomic_DNA"/>
</dbReference>
<comment type="caution">
    <text evidence="3">The sequence shown here is derived from an EMBL/GenBank/DDBJ whole genome shotgun (WGS) entry which is preliminary data.</text>
</comment>
<gene>
    <name evidence="3" type="ORF">AKO1_006095</name>
</gene>
<dbReference type="GO" id="GO:0004364">
    <property type="term" value="F:glutathione transferase activity"/>
    <property type="evidence" value="ECO:0007669"/>
    <property type="project" value="TreeGrafter"/>
</dbReference>
<feature type="domain" description="GST C-terminal" evidence="2">
    <location>
        <begin position="90"/>
        <end position="203"/>
    </location>
</feature>
<dbReference type="CDD" id="cd03039">
    <property type="entry name" value="GST_N_Sigma_like"/>
    <property type="match status" value="1"/>
</dbReference>
<organism evidence="3 4">
    <name type="scientific">Acrasis kona</name>
    <dbReference type="NCBI Taxonomy" id="1008807"/>
    <lineage>
        <taxon>Eukaryota</taxon>
        <taxon>Discoba</taxon>
        <taxon>Heterolobosea</taxon>
        <taxon>Tetramitia</taxon>
        <taxon>Eutetramitia</taxon>
        <taxon>Acrasidae</taxon>
        <taxon>Acrasis</taxon>
    </lineage>
</organism>
<dbReference type="InterPro" id="IPR036249">
    <property type="entry name" value="Thioredoxin-like_sf"/>
</dbReference>
<keyword evidence="4" id="KW-1185">Reference proteome</keyword>
<evidence type="ECO:0000313" key="3">
    <source>
        <dbReference type="EMBL" id="KAL0476575.1"/>
    </source>
</evidence>
<dbReference type="PANTHER" id="PTHR11571:SF230">
    <property type="entry name" value="GLUTATHIONE TRANSFERASE"/>
    <property type="match status" value="1"/>
</dbReference>
<feature type="domain" description="GST N-terminal" evidence="1">
    <location>
        <begin position="2"/>
        <end position="88"/>
    </location>
</feature>
<dbReference type="CDD" id="cd03192">
    <property type="entry name" value="GST_C_Sigma_like"/>
    <property type="match status" value="1"/>
</dbReference>
<sequence>MSTPTITYFSSRGLVEPIRVVLAIADVDYKETGVGPYNVDNQPSGFTSLVAEKKLAFDALPLWTEGEFSITQSQAILRYVSNKYGLAGKGEEERAIVDMYTEGVRDFSAVARGTTKELFQKNVTKWLDRFEYLLNKSTSGFLVGDSITSADALLWCLFDNWCSQGYIIPEEYTAIKAHKLKVEQNAGLQKYLNSGKRYPIQPLDVFKQ</sequence>
<dbReference type="GO" id="GO:0006749">
    <property type="term" value="P:glutathione metabolic process"/>
    <property type="evidence" value="ECO:0007669"/>
    <property type="project" value="TreeGrafter"/>
</dbReference>
<reference evidence="3 4" key="1">
    <citation type="submission" date="2024-03" db="EMBL/GenBank/DDBJ databases">
        <title>The Acrasis kona genome and developmental transcriptomes reveal deep origins of eukaryotic multicellular pathways.</title>
        <authorList>
            <person name="Sheikh S."/>
            <person name="Fu C.-J."/>
            <person name="Brown M.W."/>
            <person name="Baldauf S.L."/>
        </authorList>
    </citation>
    <scope>NUCLEOTIDE SEQUENCE [LARGE SCALE GENOMIC DNA]</scope>
    <source>
        <strain evidence="3 4">ATCC MYA-3509</strain>
    </source>
</reference>
<evidence type="ECO:0000259" key="2">
    <source>
        <dbReference type="PROSITE" id="PS50405"/>
    </source>
</evidence>
<dbReference type="SUPFAM" id="SSF52833">
    <property type="entry name" value="Thioredoxin-like"/>
    <property type="match status" value="1"/>
</dbReference>
<dbReference type="InterPro" id="IPR050213">
    <property type="entry name" value="GST_superfamily"/>
</dbReference>
<evidence type="ECO:0000313" key="4">
    <source>
        <dbReference type="Proteomes" id="UP001431209"/>
    </source>
</evidence>
<protein>
    <submittedName>
        <fullName evidence="3">Glutathione S-transferase P</fullName>
    </submittedName>
</protein>
<dbReference type="InterPro" id="IPR010987">
    <property type="entry name" value="Glutathione-S-Trfase_C-like"/>
</dbReference>
<dbReference type="Gene3D" id="3.40.30.10">
    <property type="entry name" value="Glutaredoxin"/>
    <property type="match status" value="1"/>
</dbReference>
<accession>A0AAW2YHZ9</accession>